<dbReference type="PANTHER" id="PTHR31391:SF157">
    <property type="entry name" value="B3 DOMAIN-CONTAINING PROTEIN REM16"/>
    <property type="match status" value="1"/>
</dbReference>
<accession>A0ABD3TS76</accession>
<evidence type="ECO:0000259" key="7">
    <source>
        <dbReference type="PROSITE" id="PS50863"/>
    </source>
</evidence>
<dbReference type="EMBL" id="JBJXBP010000003">
    <property type="protein sequence ID" value="KAL3839098.1"/>
    <property type="molecule type" value="Genomic_DNA"/>
</dbReference>
<dbReference type="CDD" id="cd10017">
    <property type="entry name" value="B3_DNA"/>
    <property type="match status" value="1"/>
</dbReference>
<dbReference type="GO" id="GO:0005634">
    <property type="term" value="C:nucleus"/>
    <property type="evidence" value="ECO:0007669"/>
    <property type="project" value="UniProtKB-SubCell"/>
</dbReference>
<organism evidence="8 9">
    <name type="scientific">Penstemon smallii</name>
    <dbReference type="NCBI Taxonomy" id="265156"/>
    <lineage>
        <taxon>Eukaryota</taxon>
        <taxon>Viridiplantae</taxon>
        <taxon>Streptophyta</taxon>
        <taxon>Embryophyta</taxon>
        <taxon>Tracheophyta</taxon>
        <taxon>Spermatophyta</taxon>
        <taxon>Magnoliopsida</taxon>
        <taxon>eudicotyledons</taxon>
        <taxon>Gunneridae</taxon>
        <taxon>Pentapetalae</taxon>
        <taxon>asterids</taxon>
        <taxon>lamiids</taxon>
        <taxon>Lamiales</taxon>
        <taxon>Plantaginaceae</taxon>
        <taxon>Cheloneae</taxon>
        <taxon>Penstemon</taxon>
    </lineage>
</organism>
<dbReference type="SUPFAM" id="SSF101936">
    <property type="entry name" value="DNA-binding pseudobarrel domain"/>
    <property type="match status" value="1"/>
</dbReference>
<dbReference type="AlphaFoldDB" id="A0ABD3TS76"/>
<dbReference type="PANTHER" id="PTHR31391">
    <property type="entry name" value="B3 DOMAIN-CONTAINING PROTEIN OS11G0197600-RELATED"/>
    <property type="match status" value="1"/>
</dbReference>
<reference evidence="8 9" key="1">
    <citation type="submission" date="2024-12" db="EMBL/GenBank/DDBJ databases">
        <title>The unique morphological basis and parallel evolutionary history of personate flowers in Penstemon.</title>
        <authorList>
            <person name="Depatie T.H."/>
            <person name="Wessinger C.A."/>
        </authorList>
    </citation>
    <scope>NUCLEOTIDE SEQUENCE [LARGE SCALE GENOMIC DNA]</scope>
    <source>
        <strain evidence="8">WTNN_2</strain>
        <tissue evidence="8">Leaf</tissue>
    </source>
</reference>
<feature type="region of interest" description="Disordered" evidence="6">
    <location>
        <begin position="52"/>
        <end position="78"/>
    </location>
</feature>
<dbReference type="Proteomes" id="UP001634393">
    <property type="component" value="Unassembled WGS sequence"/>
</dbReference>
<dbReference type="Pfam" id="PF02362">
    <property type="entry name" value="B3"/>
    <property type="match status" value="1"/>
</dbReference>
<dbReference type="InterPro" id="IPR044837">
    <property type="entry name" value="REM16-like"/>
</dbReference>
<dbReference type="GO" id="GO:0003677">
    <property type="term" value="F:DNA binding"/>
    <property type="evidence" value="ECO:0007669"/>
    <property type="project" value="UniProtKB-KW"/>
</dbReference>
<comment type="caution">
    <text evidence="8">The sequence shown here is derived from an EMBL/GenBank/DDBJ whole genome shotgun (WGS) entry which is preliminary data.</text>
</comment>
<evidence type="ECO:0000256" key="4">
    <source>
        <dbReference type="ARBA" id="ARBA00023163"/>
    </source>
</evidence>
<comment type="subcellular location">
    <subcellularLocation>
        <location evidence="1">Nucleus</location>
    </subcellularLocation>
</comment>
<name>A0ABD3TS76_9LAMI</name>
<evidence type="ECO:0000313" key="8">
    <source>
        <dbReference type="EMBL" id="KAL3839098.1"/>
    </source>
</evidence>
<gene>
    <name evidence="8" type="ORF">ACJIZ3_023689</name>
</gene>
<dbReference type="Gene3D" id="2.40.330.10">
    <property type="entry name" value="DNA-binding pseudobarrel domain"/>
    <property type="match status" value="1"/>
</dbReference>
<evidence type="ECO:0000256" key="5">
    <source>
        <dbReference type="ARBA" id="ARBA00023242"/>
    </source>
</evidence>
<evidence type="ECO:0000256" key="6">
    <source>
        <dbReference type="SAM" id="MobiDB-lite"/>
    </source>
</evidence>
<evidence type="ECO:0000313" key="9">
    <source>
        <dbReference type="Proteomes" id="UP001634393"/>
    </source>
</evidence>
<feature type="domain" description="TF-B3" evidence="7">
    <location>
        <begin position="150"/>
        <end position="246"/>
    </location>
</feature>
<protein>
    <recommendedName>
        <fullName evidence="7">TF-B3 domain-containing protein</fullName>
    </recommendedName>
</protein>
<keyword evidence="3" id="KW-0238">DNA-binding</keyword>
<keyword evidence="5" id="KW-0539">Nucleus</keyword>
<feature type="compositionally biased region" description="Low complexity" evidence="6">
    <location>
        <begin position="60"/>
        <end position="73"/>
    </location>
</feature>
<evidence type="ECO:0000256" key="2">
    <source>
        <dbReference type="ARBA" id="ARBA00023015"/>
    </source>
</evidence>
<keyword evidence="2" id="KW-0805">Transcription regulation</keyword>
<keyword evidence="9" id="KW-1185">Reference proteome</keyword>
<proteinExistence type="predicted"/>
<dbReference type="PROSITE" id="PS50863">
    <property type="entry name" value="B3"/>
    <property type="match status" value="1"/>
</dbReference>
<dbReference type="SMART" id="SM01019">
    <property type="entry name" value="B3"/>
    <property type="match status" value="1"/>
</dbReference>
<keyword evidence="4" id="KW-0804">Transcription</keyword>
<dbReference type="InterPro" id="IPR015300">
    <property type="entry name" value="DNA-bd_pseudobarrel_sf"/>
</dbReference>
<dbReference type="InterPro" id="IPR003340">
    <property type="entry name" value="B3_DNA-bd"/>
</dbReference>
<evidence type="ECO:0000256" key="3">
    <source>
        <dbReference type="ARBA" id="ARBA00023125"/>
    </source>
</evidence>
<sequence length="276" mass="31665">MGSKIPLYRPWGWAFRWLEEVFSCHKLKKSIEKSSEETNNESSDDVIEYHQAKKQRCVATRSTPSRRQSTRATSRGRSRTIKVKEKAQMWAVAAAMEDSFIVVMRASHVYKGFFMVCAHMEIVSRRRAVTLEVKEKAQMWAVAAAIEDSFIVVMRASHVYKGFFMSIPLEWLKKYHLDKSLAVELRVDESKWVAKYHYIGHGGGLSGGWKKFVHANVLEEFDVCLFDLVSQKHDAIILDVKIFCVVREVIPPSTIYLQPNSRGSGHTTSKSEDEDK</sequence>
<evidence type="ECO:0000256" key="1">
    <source>
        <dbReference type="ARBA" id="ARBA00004123"/>
    </source>
</evidence>